<reference evidence="2 3" key="1">
    <citation type="submission" date="2019-12" db="EMBL/GenBank/DDBJ databases">
        <title>Draft genome sequences Bradyrhizobium cajani AMBPC1010, Bradyrhizobium pachyrhizi AMBPC1040 and Bradyrhizobium yuanmingense ALSPC3051, three plant growth promoting strains isolated from nodules of Cajanus cajan L. in Dominican Republic.</title>
        <authorList>
            <person name="Flores-Felix J.D."/>
            <person name="Araujo J."/>
            <person name="Diaz-Alcantara C."/>
            <person name="Gonzalez-Andres F."/>
            <person name="Velazquez E."/>
        </authorList>
    </citation>
    <scope>NUCLEOTIDE SEQUENCE [LARGE SCALE GENOMIC DNA]</scope>
    <source>
        <strain evidence="2 3">1040</strain>
    </source>
</reference>
<evidence type="ECO:0000256" key="1">
    <source>
        <dbReference type="SAM" id="SignalP"/>
    </source>
</evidence>
<feature type="signal peptide" evidence="1">
    <location>
        <begin position="1"/>
        <end position="35"/>
    </location>
</feature>
<feature type="chain" id="PRO_5032950584" description="CoxB-like protein" evidence="1">
    <location>
        <begin position="36"/>
        <end position="303"/>
    </location>
</feature>
<protein>
    <recommendedName>
        <fullName evidence="4">CoxB-like protein</fullName>
    </recommendedName>
</protein>
<evidence type="ECO:0008006" key="4">
    <source>
        <dbReference type="Google" id="ProtNLM"/>
    </source>
</evidence>
<accession>A0A844SUM9</accession>
<comment type="caution">
    <text evidence="2">The sequence shown here is derived from an EMBL/GenBank/DDBJ whole genome shotgun (WGS) entry which is preliminary data.</text>
</comment>
<gene>
    <name evidence="2" type="ORF">GPL21_31995</name>
</gene>
<organism evidence="2 3">
    <name type="scientific">Bradyrhizobium pachyrhizi</name>
    <dbReference type="NCBI Taxonomy" id="280333"/>
    <lineage>
        <taxon>Bacteria</taxon>
        <taxon>Pseudomonadati</taxon>
        <taxon>Pseudomonadota</taxon>
        <taxon>Alphaproteobacteria</taxon>
        <taxon>Hyphomicrobiales</taxon>
        <taxon>Nitrobacteraceae</taxon>
        <taxon>Bradyrhizobium</taxon>
    </lineage>
</organism>
<dbReference type="Proteomes" id="UP000436468">
    <property type="component" value="Unassembled WGS sequence"/>
</dbReference>
<keyword evidence="1" id="KW-0732">Signal</keyword>
<sequence>MNAPLRNSAGRSAFRLILRAASCAVLIVPVAKALAANDDGVANASVPNIYLDLRTIYAQVPAGSLAFGFGHPTLFNTQTLAASGSAVFPAGLPAAKSLNMDFPLTVDVTDSVSLYAGVSGSSTNFGSTGFSSFQVTSWNIGFQADLYQQNGGTFPTVTLQSTITQSIPNGPLGTTSFNNILEFDYALDSDETRGFLGGVQYTRTDAGSALGRINPNTIAYVGGYYQWPNDWKFTGRVGVQSFEGAQLMNVASIQPFAQPIVRFDLDRMDDNDNRLFGLTAEIMWVPKPAYQLTFRTPLYAVKN</sequence>
<dbReference type="EMBL" id="WQNF01000033">
    <property type="protein sequence ID" value="MVT69706.1"/>
    <property type="molecule type" value="Genomic_DNA"/>
</dbReference>
<dbReference type="AlphaFoldDB" id="A0A844SUM9"/>
<evidence type="ECO:0000313" key="2">
    <source>
        <dbReference type="EMBL" id="MVT69706.1"/>
    </source>
</evidence>
<name>A0A844SUM9_9BRAD</name>
<proteinExistence type="predicted"/>
<dbReference type="RefSeq" id="WP_157347924.1">
    <property type="nucleotide sequence ID" value="NZ_CP121667.1"/>
</dbReference>
<keyword evidence="3" id="KW-1185">Reference proteome</keyword>
<evidence type="ECO:0000313" key="3">
    <source>
        <dbReference type="Proteomes" id="UP000436468"/>
    </source>
</evidence>